<dbReference type="EMBL" id="CP133720">
    <property type="protein sequence ID" value="WMW80868.1"/>
    <property type="molecule type" value="Genomic_DNA"/>
</dbReference>
<evidence type="ECO:0000313" key="2">
    <source>
        <dbReference type="Proteomes" id="UP001181355"/>
    </source>
</evidence>
<organism evidence="1 2">
    <name type="scientific">Undibacterium cyanobacteriorum</name>
    <dbReference type="NCBI Taxonomy" id="3073561"/>
    <lineage>
        <taxon>Bacteria</taxon>
        <taxon>Pseudomonadati</taxon>
        <taxon>Pseudomonadota</taxon>
        <taxon>Betaproteobacteria</taxon>
        <taxon>Burkholderiales</taxon>
        <taxon>Oxalobacteraceae</taxon>
        <taxon>Undibacterium</taxon>
    </lineage>
</organism>
<gene>
    <name evidence="1" type="ORF">RF679_00970</name>
</gene>
<reference evidence="1" key="1">
    <citation type="submission" date="2023-09" db="EMBL/GenBank/DDBJ databases">
        <title>Undibacterium sp. 20NA77.5 isolated from freshwater.</title>
        <authorList>
            <person name="Le V."/>
            <person name="Ko S.-R."/>
            <person name="Ahn C.-Y."/>
            <person name="Oh H.-M."/>
        </authorList>
    </citation>
    <scope>NUCLEOTIDE SEQUENCE</scope>
    <source>
        <strain evidence="1">20NA77.5</strain>
    </source>
</reference>
<protein>
    <submittedName>
        <fullName evidence="1">Uncharacterized protein</fullName>
    </submittedName>
</protein>
<sequence>MSLALRSITRSSTAPATRRTMALAPRVQLPDGREVVPQHYQTYHHTLASVSAIAAHISLDQHSLLFCHEDQHGIYLQIGLIGRENYEDGNLIRPQKLVYGRKWRIDSDTPDSEIVATAMLAWKKAREHEVRELLQIRVSTRSGKTAHSAALSNHLDIDILRSQESFLSTAEITDETRVEKQTVEASIAATLSQLRFAQRAMQLQTFTRLNADDYLIKLALGPMPLARSLEGDFAEFDAIKITLVLNRDRLAELVYEVMDAFIRHSDRYVEEAFRYHDFARFSRQHGVVQLAQLSLRSRLYQRDMKNARFAQIFRNANFLVDARRAARLGEGALAHQNRAKLRSYSKLTGHLPADY</sequence>
<keyword evidence="2" id="KW-1185">Reference proteome</keyword>
<proteinExistence type="predicted"/>
<name>A0ABY9RI27_9BURK</name>
<evidence type="ECO:0000313" key="1">
    <source>
        <dbReference type="EMBL" id="WMW80868.1"/>
    </source>
</evidence>
<dbReference type="RefSeq" id="WP_309482359.1">
    <property type="nucleotide sequence ID" value="NZ_CP133720.1"/>
</dbReference>
<dbReference type="Proteomes" id="UP001181355">
    <property type="component" value="Chromosome"/>
</dbReference>
<accession>A0ABY9RI27</accession>